<dbReference type="AlphaFoldDB" id="B9FWZ5"/>
<proteinExistence type="predicted"/>
<name>B9FWZ5_ORYSJ</name>
<gene>
    <name evidence="1" type="ORF">OsJ_24059</name>
</gene>
<reference evidence="1" key="2">
    <citation type="submission" date="2008-12" db="EMBL/GenBank/DDBJ databases">
        <title>Improved gene annotation of the rice (Oryza sativa) genomes.</title>
        <authorList>
            <person name="Wang J."/>
            <person name="Li R."/>
            <person name="Fan W."/>
            <person name="Huang Q."/>
            <person name="Zhang J."/>
            <person name="Zhou Y."/>
            <person name="Hu Y."/>
            <person name="Zi S."/>
            <person name="Li J."/>
            <person name="Ni P."/>
            <person name="Zheng H."/>
            <person name="Zhang Y."/>
            <person name="Zhao M."/>
            <person name="Hao Q."/>
            <person name="McDermott J."/>
            <person name="Samudrala R."/>
            <person name="Kristiansen K."/>
            <person name="Wong G.K.-S."/>
        </authorList>
    </citation>
    <scope>NUCLEOTIDE SEQUENCE</scope>
</reference>
<protein>
    <recommendedName>
        <fullName evidence="2">SP-RING-type domain-containing protein</fullName>
    </recommendedName>
</protein>
<accession>B9FWZ5</accession>
<dbReference type="PANTHER" id="PTHR10782">
    <property type="entry name" value="ZINC FINGER MIZ DOMAIN-CONTAINING PROTEIN"/>
    <property type="match status" value="1"/>
</dbReference>
<evidence type="ECO:0008006" key="2">
    <source>
        <dbReference type="Google" id="ProtNLM"/>
    </source>
</evidence>
<sequence>MEENPRNEPTFAPPGAGNMTLYGHTMLYDEHQMVSDSTRILTAYVREGSNKIVLSRSDSRTFCLVVRITKRRSIEQVLSLVPKEQDGENFNDALVRVCCCVGGGTETGNADSDSDIEVVADSVSVNLRFPWQCPTCLKNYSLDNIIIDPS</sequence>
<dbReference type="GO" id="GO:0019787">
    <property type="term" value="F:ubiquitin-like protein transferase activity"/>
    <property type="evidence" value="ECO:0007669"/>
    <property type="project" value="UniProtKB-ARBA"/>
</dbReference>
<evidence type="ECO:0000313" key="1">
    <source>
        <dbReference type="EMBL" id="EEE67082.1"/>
    </source>
</evidence>
<reference evidence="1" key="1">
    <citation type="journal article" date="2005" name="PLoS Biol.">
        <title>The genomes of Oryza sativa: a history of duplications.</title>
        <authorList>
            <person name="Yu J."/>
            <person name="Wang J."/>
            <person name="Lin W."/>
            <person name="Li S."/>
            <person name="Li H."/>
            <person name="Zhou J."/>
            <person name="Ni P."/>
            <person name="Dong W."/>
            <person name="Hu S."/>
            <person name="Zeng C."/>
            <person name="Zhang J."/>
            <person name="Zhang Y."/>
            <person name="Li R."/>
            <person name="Xu Z."/>
            <person name="Li S."/>
            <person name="Li X."/>
            <person name="Zheng H."/>
            <person name="Cong L."/>
            <person name="Lin L."/>
            <person name="Yin J."/>
            <person name="Geng J."/>
            <person name="Li G."/>
            <person name="Shi J."/>
            <person name="Liu J."/>
            <person name="Lv H."/>
            <person name="Li J."/>
            <person name="Wang J."/>
            <person name="Deng Y."/>
            <person name="Ran L."/>
            <person name="Shi X."/>
            <person name="Wang X."/>
            <person name="Wu Q."/>
            <person name="Li C."/>
            <person name="Ren X."/>
            <person name="Wang J."/>
            <person name="Wang X."/>
            <person name="Li D."/>
            <person name="Liu D."/>
            <person name="Zhang X."/>
            <person name="Ji Z."/>
            <person name="Zhao W."/>
            <person name="Sun Y."/>
            <person name="Zhang Z."/>
            <person name="Bao J."/>
            <person name="Han Y."/>
            <person name="Dong L."/>
            <person name="Ji J."/>
            <person name="Chen P."/>
            <person name="Wu S."/>
            <person name="Liu J."/>
            <person name="Xiao Y."/>
            <person name="Bu D."/>
            <person name="Tan J."/>
            <person name="Yang L."/>
            <person name="Ye C."/>
            <person name="Zhang J."/>
            <person name="Xu J."/>
            <person name="Zhou Y."/>
            <person name="Yu Y."/>
            <person name="Zhang B."/>
            <person name="Zhuang S."/>
            <person name="Wei H."/>
            <person name="Liu B."/>
            <person name="Lei M."/>
            <person name="Yu H."/>
            <person name="Li Y."/>
            <person name="Xu H."/>
            <person name="Wei S."/>
            <person name="He X."/>
            <person name="Fang L."/>
            <person name="Zhang Z."/>
            <person name="Zhang Y."/>
            <person name="Huang X."/>
            <person name="Su Z."/>
            <person name="Tong W."/>
            <person name="Li J."/>
            <person name="Tong Z."/>
            <person name="Li S."/>
            <person name="Ye J."/>
            <person name="Wang L."/>
            <person name="Fang L."/>
            <person name="Lei T."/>
            <person name="Chen C."/>
            <person name="Chen H."/>
            <person name="Xu Z."/>
            <person name="Li H."/>
            <person name="Huang H."/>
            <person name="Zhang F."/>
            <person name="Xu H."/>
            <person name="Li N."/>
            <person name="Zhao C."/>
            <person name="Li S."/>
            <person name="Dong L."/>
            <person name="Huang Y."/>
            <person name="Li L."/>
            <person name="Xi Y."/>
            <person name="Qi Q."/>
            <person name="Li W."/>
            <person name="Zhang B."/>
            <person name="Hu W."/>
            <person name="Zhang Y."/>
            <person name="Tian X."/>
            <person name="Jiao Y."/>
            <person name="Liang X."/>
            <person name="Jin J."/>
            <person name="Gao L."/>
            <person name="Zheng W."/>
            <person name="Hao B."/>
            <person name="Liu S."/>
            <person name="Wang W."/>
            <person name="Yuan L."/>
            <person name="Cao M."/>
            <person name="McDermott J."/>
            <person name="Samudrala R."/>
            <person name="Wang J."/>
            <person name="Wong G.K."/>
            <person name="Yang H."/>
        </authorList>
    </citation>
    <scope>NUCLEOTIDE SEQUENCE [LARGE SCALE GENOMIC DNA]</scope>
</reference>
<dbReference type="EMBL" id="CM000144">
    <property type="protein sequence ID" value="EEE67082.1"/>
    <property type="molecule type" value="Genomic_DNA"/>
</dbReference>
<dbReference type="PANTHER" id="PTHR10782:SF42">
    <property type="entry name" value="E3 SUMO-PROTEIN LIGASE SIZ2"/>
    <property type="match status" value="1"/>
</dbReference>
<organism evidence="1">
    <name type="scientific">Oryza sativa subsp. japonica</name>
    <name type="common">Rice</name>
    <dbReference type="NCBI Taxonomy" id="39947"/>
    <lineage>
        <taxon>Eukaryota</taxon>
        <taxon>Viridiplantae</taxon>
        <taxon>Streptophyta</taxon>
        <taxon>Embryophyta</taxon>
        <taxon>Tracheophyta</taxon>
        <taxon>Spermatophyta</taxon>
        <taxon>Magnoliopsida</taxon>
        <taxon>Liliopsida</taxon>
        <taxon>Poales</taxon>
        <taxon>Poaceae</taxon>
        <taxon>BOP clade</taxon>
        <taxon>Oryzoideae</taxon>
        <taxon>Oryzeae</taxon>
        <taxon>Oryzinae</taxon>
        <taxon>Oryza</taxon>
        <taxon>Oryza sativa</taxon>
    </lineage>
</organism>
<dbReference type="Proteomes" id="UP000007752">
    <property type="component" value="Chromosome 7"/>
</dbReference>